<dbReference type="OrthoDB" id="344729at2"/>
<dbReference type="RefSeq" id="WP_097928436.1">
    <property type="nucleotide sequence ID" value="NZ_OCTN01000001.1"/>
</dbReference>
<dbReference type="AlphaFoldDB" id="A0A2C9CNV3"/>
<dbReference type="PROSITE" id="PS51318">
    <property type="entry name" value="TAT"/>
    <property type="match status" value="1"/>
</dbReference>
<sequence length="151" mass="16570">MKITRRHSFALAAGATLLTALPAAAAEPPVYSSLLSGAIRGYDPVAYFTEGRAVQGERAYRSEWNGATWRFSSAENKALFDADPTAYAPQYGGYCAWAIAQGSLASVDPEMWRIVDGKLYLNYDADVQARWVRDIPGFIEQADANWPSILD</sequence>
<evidence type="ECO:0000256" key="1">
    <source>
        <dbReference type="SAM" id="SignalP"/>
    </source>
</evidence>
<gene>
    <name evidence="3" type="ORF">SAMN06273572_101731</name>
</gene>
<feature type="domain" description="YHS" evidence="2">
    <location>
        <begin position="45"/>
        <end position="91"/>
    </location>
</feature>
<dbReference type="NCBIfam" id="NF041384">
    <property type="entry name" value="YHS_seleno_dom"/>
    <property type="match status" value="1"/>
</dbReference>
<feature type="chain" id="PRO_5012067321" evidence="1">
    <location>
        <begin position="26"/>
        <end position="151"/>
    </location>
</feature>
<accession>A0A2C9CNV3</accession>
<dbReference type="EMBL" id="OCTN01000001">
    <property type="protein sequence ID" value="SOH92880.1"/>
    <property type="molecule type" value="Genomic_DNA"/>
</dbReference>
<reference evidence="4" key="1">
    <citation type="submission" date="2017-09" db="EMBL/GenBank/DDBJ databases">
        <authorList>
            <person name="Varghese N."/>
            <person name="Submissions S."/>
        </authorList>
    </citation>
    <scope>NUCLEOTIDE SEQUENCE [LARGE SCALE GENOMIC DNA]</scope>
    <source>
        <strain evidence="4">C7</strain>
    </source>
</reference>
<keyword evidence="1" id="KW-0732">Signal</keyword>
<dbReference type="InterPro" id="IPR006311">
    <property type="entry name" value="TAT_signal"/>
</dbReference>
<dbReference type="Proteomes" id="UP000220034">
    <property type="component" value="Unassembled WGS sequence"/>
</dbReference>
<organism evidence="3 4">
    <name type="scientific">Pontivivens marinum</name>
    <dbReference type="NCBI Taxonomy" id="1690039"/>
    <lineage>
        <taxon>Bacteria</taxon>
        <taxon>Pseudomonadati</taxon>
        <taxon>Pseudomonadota</taxon>
        <taxon>Alphaproteobacteria</taxon>
        <taxon>Rhodobacterales</taxon>
        <taxon>Paracoccaceae</taxon>
        <taxon>Pontivivens</taxon>
    </lineage>
</organism>
<dbReference type="Pfam" id="PF04945">
    <property type="entry name" value="YHS"/>
    <property type="match status" value="1"/>
</dbReference>
<dbReference type="InterPro" id="IPR007029">
    <property type="entry name" value="YHS_dom"/>
</dbReference>
<feature type="signal peptide" evidence="1">
    <location>
        <begin position="1"/>
        <end position="25"/>
    </location>
</feature>
<evidence type="ECO:0000259" key="2">
    <source>
        <dbReference type="Pfam" id="PF04945"/>
    </source>
</evidence>
<proteinExistence type="predicted"/>
<evidence type="ECO:0000313" key="4">
    <source>
        <dbReference type="Proteomes" id="UP000220034"/>
    </source>
</evidence>
<protein>
    <submittedName>
        <fullName evidence="3">YHS domain-containing protein</fullName>
    </submittedName>
</protein>
<evidence type="ECO:0000313" key="3">
    <source>
        <dbReference type="EMBL" id="SOH92880.1"/>
    </source>
</evidence>
<name>A0A2C9CNV3_9RHOB</name>
<keyword evidence="4" id="KW-1185">Reference proteome</keyword>